<accession>A1B8I6</accession>
<evidence type="ECO:0000313" key="1">
    <source>
        <dbReference type="EMBL" id="ABL71830.1"/>
    </source>
</evidence>
<evidence type="ECO:0000313" key="2">
    <source>
        <dbReference type="Proteomes" id="UP000000361"/>
    </source>
</evidence>
<reference evidence="2" key="1">
    <citation type="submission" date="2006-12" db="EMBL/GenBank/DDBJ databases">
        <title>Complete sequence of chromosome 2 of Paracoccus denitrificans PD1222.</title>
        <authorList>
            <person name="Copeland A."/>
            <person name="Lucas S."/>
            <person name="Lapidus A."/>
            <person name="Barry K."/>
            <person name="Detter J.C."/>
            <person name="Glavina del Rio T."/>
            <person name="Hammon N."/>
            <person name="Israni S."/>
            <person name="Dalin E."/>
            <person name="Tice H."/>
            <person name="Pitluck S."/>
            <person name="Munk A.C."/>
            <person name="Brettin T."/>
            <person name="Bruce D."/>
            <person name="Han C."/>
            <person name="Tapia R."/>
            <person name="Gilna P."/>
            <person name="Schmutz J."/>
            <person name="Larimer F."/>
            <person name="Land M."/>
            <person name="Hauser L."/>
            <person name="Kyrpides N."/>
            <person name="Lykidis A."/>
            <person name="Spiro S."/>
            <person name="Richardson D.J."/>
            <person name="Moir J.W.B."/>
            <person name="Ferguson S.J."/>
            <person name="van Spanning R.J.M."/>
            <person name="Richardson P."/>
        </authorList>
    </citation>
    <scope>NUCLEOTIDE SEQUENCE [LARGE SCALE GENOMIC DNA]</scope>
    <source>
        <strain evidence="2">Pd 1222</strain>
    </source>
</reference>
<dbReference type="EnsemblBacteria" id="ABL71830">
    <property type="protein sequence ID" value="ABL71830"/>
    <property type="gene ID" value="Pden_3764"/>
</dbReference>
<organism evidence="1 2">
    <name type="scientific">Paracoccus denitrificans (strain Pd 1222)</name>
    <dbReference type="NCBI Taxonomy" id="318586"/>
    <lineage>
        <taxon>Bacteria</taxon>
        <taxon>Pseudomonadati</taxon>
        <taxon>Pseudomonadota</taxon>
        <taxon>Alphaproteobacteria</taxon>
        <taxon>Rhodobacterales</taxon>
        <taxon>Paracoccaceae</taxon>
        <taxon>Paracoccus</taxon>
    </lineage>
</organism>
<dbReference type="STRING" id="318586.Pden_3764"/>
<dbReference type="Proteomes" id="UP000000361">
    <property type="component" value="Chromosome 2"/>
</dbReference>
<name>A1B8I6_PARDP</name>
<protein>
    <submittedName>
        <fullName evidence="1">Uncharacterized protein</fullName>
    </submittedName>
</protein>
<dbReference type="EMBL" id="CP000490">
    <property type="protein sequence ID" value="ABL71830.1"/>
    <property type="molecule type" value="Genomic_DNA"/>
</dbReference>
<sequence length="107" mass="12065">MADDRMIWVVAKSRGQSPDRLWHAPEDGPFRIEAGLFSGRWMREATEAEVIEATGQSPEQAGGAKDMAAMSDDELRAHYETVLGEKPHHAMKRETMIERVTERLNAD</sequence>
<dbReference type="AlphaFoldDB" id="A1B8I6"/>
<proteinExistence type="predicted"/>
<dbReference type="HOGENOM" id="CLU_2207484_0_0_5"/>
<gene>
    <name evidence="1" type="ordered locus">Pden_3764</name>
</gene>
<dbReference type="KEGG" id="pde:Pden_3764"/>
<keyword evidence="2" id="KW-1185">Reference proteome</keyword>